<evidence type="ECO:0000313" key="3">
    <source>
        <dbReference type="Proteomes" id="UP001142462"/>
    </source>
</evidence>
<keyword evidence="3" id="KW-1185">Reference proteome</keyword>
<evidence type="ECO:0000256" key="1">
    <source>
        <dbReference type="SAM" id="MobiDB-lite"/>
    </source>
</evidence>
<name>A0A9W6LW24_9MICO</name>
<feature type="compositionally biased region" description="Acidic residues" evidence="1">
    <location>
        <begin position="230"/>
        <end position="248"/>
    </location>
</feature>
<dbReference type="Proteomes" id="UP001142462">
    <property type="component" value="Unassembled WGS sequence"/>
</dbReference>
<dbReference type="EMBL" id="BSEJ01000003">
    <property type="protein sequence ID" value="GLJ60957.1"/>
    <property type="molecule type" value="Genomic_DNA"/>
</dbReference>
<protein>
    <recommendedName>
        <fullName evidence="4">DUF4194 domain-containing protein</fullName>
    </recommendedName>
</protein>
<dbReference type="Pfam" id="PF13835">
    <property type="entry name" value="DUF4194"/>
    <property type="match status" value="1"/>
</dbReference>
<feature type="region of interest" description="Disordered" evidence="1">
    <location>
        <begin position="218"/>
        <end position="248"/>
    </location>
</feature>
<dbReference type="AlphaFoldDB" id="A0A9W6LW24"/>
<gene>
    <name evidence="2" type="ORF">GCM10017576_10860</name>
</gene>
<dbReference type="InterPro" id="IPR025449">
    <property type="entry name" value="JetB"/>
</dbReference>
<comment type="caution">
    <text evidence="2">The sequence shown here is derived from an EMBL/GenBank/DDBJ whole genome shotgun (WGS) entry which is preliminary data.</text>
</comment>
<proteinExistence type="predicted"/>
<reference evidence="2" key="1">
    <citation type="journal article" date="2014" name="Int. J. Syst. Evol. Microbiol.">
        <title>Complete genome sequence of Corynebacterium casei LMG S-19264T (=DSM 44701T), isolated from a smear-ripened cheese.</title>
        <authorList>
            <consortium name="US DOE Joint Genome Institute (JGI-PGF)"/>
            <person name="Walter F."/>
            <person name="Albersmeier A."/>
            <person name="Kalinowski J."/>
            <person name="Ruckert C."/>
        </authorList>
    </citation>
    <scope>NUCLEOTIDE SEQUENCE</scope>
    <source>
        <strain evidence="2">VKM Ac-1020</strain>
    </source>
</reference>
<dbReference type="RefSeq" id="WP_271172666.1">
    <property type="nucleotide sequence ID" value="NZ_BSEJ01000003.1"/>
</dbReference>
<organism evidence="2 3">
    <name type="scientific">Microbacterium barkeri</name>
    <dbReference type="NCBI Taxonomy" id="33917"/>
    <lineage>
        <taxon>Bacteria</taxon>
        <taxon>Bacillati</taxon>
        <taxon>Actinomycetota</taxon>
        <taxon>Actinomycetes</taxon>
        <taxon>Micrococcales</taxon>
        <taxon>Microbacteriaceae</taxon>
        <taxon>Microbacterium</taxon>
    </lineage>
</organism>
<evidence type="ECO:0008006" key="4">
    <source>
        <dbReference type="Google" id="ProtNLM"/>
    </source>
</evidence>
<accession>A0A9W6LW24</accession>
<feature type="compositionally biased region" description="Basic and acidic residues" evidence="1">
    <location>
        <begin position="218"/>
        <end position="229"/>
    </location>
</feature>
<sequence>MTTPDDAFADDAFTTPDAIENAPDDTALSLFDGDDGMLTLEQRRCLVVMLKHQIITDEREEWPVLLRDARLIKSRLNDLFLDLVIDRDRGVAYKVQIRSDASGYVPPLLRDSAYTREETVLLAHLRQRHLAERGSGRPHAHIDRDDCLAAVAQFRPAHATDRSGDEKKAGAAVDSLVKAGILVKADGDDRFLISPVIETLLPIDRLRVIQEWLAEQNRPENALRRRIEPAADEPEDAPQDEDDEEDAA</sequence>
<reference evidence="2" key="2">
    <citation type="submission" date="2023-01" db="EMBL/GenBank/DDBJ databases">
        <authorList>
            <person name="Sun Q."/>
            <person name="Evtushenko L."/>
        </authorList>
    </citation>
    <scope>NUCLEOTIDE SEQUENCE</scope>
    <source>
        <strain evidence="2">VKM Ac-1020</strain>
    </source>
</reference>
<evidence type="ECO:0000313" key="2">
    <source>
        <dbReference type="EMBL" id="GLJ60957.1"/>
    </source>
</evidence>